<feature type="transmembrane region" description="Helical" evidence="2">
    <location>
        <begin position="153"/>
        <end position="174"/>
    </location>
</feature>
<keyword evidence="2" id="KW-0812">Transmembrane</keyword>
<feature type="transmembrane region" description="Helical" evidence="2">
    <location>
        <begin position="224"/>
        <end position="243"/>
    </location>
</feature>
<feature type="transmembrane region" description="Helical" evidence="2">
    <location>
        <begin position="194"/>
        <end position="212"/>
    </location>
</feature>
<feature type="region of interest" description="Disordered" evidence="1">
    <location>
        <begin position="288"/>
        <end position="320"/>
    </location>
</feature>
<feature type="region of interest" description="Disordered" evidence="1">
    <location>
        <begin position="347"/>
        <end position="376"/>
    </location>
</feature>
<feature type="transmembrane region" description="Helical" evidence="2">
    <location>
        <begin position="42"/>
        <end position="63"/>
    </location>
</feature>
<feature type="compositionally biased region" description="Pro residues" evidence="1">
    <location>
        <begin position="288"/>
        <end position="300"/>
    </location>
</feature>
<dbReference type="EMBL" id="JBHTBJ010000015">
    <property type="protein sequence ID" value="MFC7276595.1"/>
    <property type="molecule type" value="Genomic_DNA"/>
</dbReference>
<name>A0ABW2HU26_9ACTN</name>
<comment type="caution">
    <text evidence="3">The sequence shown here is derived from an EMBL/GenBank/DDBJ whole genome shotgun (WGS) entry which is preliminary data.</text>
</comment>
<dbReference type="Proteomes" id="UP001596548">
    <property type="component" value="Unassembled WGS sequence"/>
</dbReference>
<proteinExistence type="predicted"/>
<feature type="transmembrane region" description="Helical" evidence="2">
    <location>
        <begin position="6"/>
        <end position="30"/>
    </location>
</feature>
<gene>
    <name evidence="3" type="ORF">ACFQS1_21600</name>
</gene>
<dbReference type="PANTHER" id="PTHR40761">
    <property type="entry name" value="CONSERVED INTEGRAL MEMBRANE ALANINE VALINE AND LEUCINE RICH PROTEIN-RELATED"/>
    <property type="match status" value="1"/>
</dbReference>
<sequence length="436" mass="44589">MTTTAWVMLAITIFGAFCYGTASIFQAVGARRAASTVKSFGQPLYVTGVLLDLVAWSCAMVALSQLAVYLVESVLAGSLAITVVAARVVLKSRLRPVDVVAVAISIAALTALALSAGPQEDVPPSTGLRLWLCGAAVSVALLGWGATKYGPPGVVACFAGLCLGGAALVGRALAFPDDMMSSVRSAVLTIFTEPLVAALVIFGVSGMMLYASALRRGQVGPVTAVHWIAEVTAPSAVAILFLGDAVRPGWSTVALAAGATTIVMAVVLATAPANKAAVEAAELQPALPAPAPRPELPAAPAPAAARPAPRREAPRAPVPPLAPATHAERIIWWGPPPIWVPPQRARHALAGGAQPSLTWAPPSRQPLWADPRPADSDAIPVVAGDSAAPAFADDSAAAPAFADDTAAAPFFAADPFEVFAPSLVAEPARPRPWHDL</sequence>
<dbReference type="PANTHER" id="PTHR40761:SF1">
    <property type="entry name" value="CONSERVED INTEGRAL MEMBRANE ALANINE VALINE AND LEUCINE RICH PROTEIN-RELATED"/>
    <property type="match status" value="1"/>
</dbReference>
<protein>
    <recommendedName>
        <fullName evidence="5">Integral membrane protein</fullName>
    </recommendedName>
</protein>
<feature type="transmembrane region" description="Helical" evidence="2">
    <location>
        <begin position="128"/>
        <end position="146"/>
    </location>
</feature>
<keyword evidence="2" id="KW-0472">Membrane</keyword>
<organism evidence="3 4">
    <name type="scientific">Paractinoplanes rhizophilus</name>
    <dbReference type="NCBI Taxonomy" id="1416877"/>
    <lineage>
        <taxon>Bacteria</taxon>
        <taxon>Bacillati</taxon>
        <taxon>Actinomycetota</taxon>
        <taxon>Actinomycetes</taxon>
        <taxon>Micromonosporales</taxon>
        <taxon>Micromonosporaceae</taxon>
        <taxon>Paractinoplanes</taxon>
    </lineage>
</organism>
<feature type="transmembrane region" description="Helical" evidence="2">
    <location>
        <begin position="249"/>
        <end position="269"/>
    </location>
</feature>
<feature type="transmembrane region" description="Helical" evidence="2">
    <location>
        <begin position="97"/>
        <end position="116"/>
    </location>
</feature>
<feature type="transmembrane region" description="Helical" evidence="2">
    <location>
        <begin position="69"/>
        <end position="90"/>
    </location>
</feature>
<evidence type="ECO:0008006" key="5">
    <source>
        <dbReference type="Google" id="ProtNLM"/>
    </source>
</evidence>
<keyword evidence="2" id="KW-1133">Transmembrane helix</keyword>
<evidence type="ECO:0000256" key="1">
    <source>
        <dbReference type="SAM" id="MobiDB-lite"/>
    </source>
</evidence>
<reference evidence="4" key="1">
    <citation type="journal article" date="2019" name="Int. J. Syst. Evol. Microbiol.">
        <title>The Global Catalogue of Microorganisms (GCM) 10K type strain sequencing project: providing services to taxonomists for standard genome sequencing and annotation.</title>
        <authorList>
            <consortium name="The Broad Institute Genomics Platform"/>
            <consortium name="The Broad Institute Genome Sequencing Center for Infectious Disease"/>
            <person name="Wu L."/>
            <person name="Ma J."/>
        </authorList>
    </citation>
    <scope>NUCLEOTIDE SEQUENCE [LARGE SCALE GENOMIC DNA]</scope>
    <source>
        <strain evidence="4">XZYJT-10</strain>
    </source>
</reference>
<evidence type="ECO:0000256" key="2">
    <source>
        <dbReference type="SAM" id="Phobius"/>
    </source>
</evidence>
<dbReference type="RefSeq" id="WP_378971111.1">
    <property type="nucleotide sequence ID" value="NZ_JBHTBJ010000015.1"/>
</dbReference>
<evidence type="ECO:0000313" key="4">
    <source>
        <dbReference type="Proteomes" id="UP001596548"/>
    </source>
</evidence>
<evidence type="ECO:0000313" key="3">
    <source>
        <dbReference type="EMBL" id="MFC7276595.1"/>
    </source>
</evidence>
<keyword evidence="4" id="KW-1185">Reference proteome</keyword>
<accession>A0ABW2HU26</accession>